<keyword evidence="3" id="KW-1133">Transmembrane helix</keyword>
<evidence type="ECO:0000256" key="3">
    <source>
        <dbReference type="SAM" id="Phobius"/>
    </source>
</evidence>
<evidence type="ECO:0000259" key="4">
    <source>
        <dbReference type="PROSITE" id="PS51724"/>
    </source>
</evidence>
<dbReference type="EMBL" id="VSSQ01000068">
    <property type="protein sequence ID" value="MPL72853.1"/>
    <property type="molecule type" value="Genomic_DNA"/>
</dbReference>
<accession>A0A644U0V6</accession>
<reference evidence="5" key="1">
    <citation type="submission" date="2019-08" db="EMBL/GenBank/DDBJ databases">
        <authorList>
            <person name="Kucharzyk K."/>
            <person name="Murdoch R.W."/>
            <person name="Higgins S."/>
            <person name="Loffler F."/>
        </authorList>
    </citation>
    <scope>NUCLEOTIDE SEQUENCE</scope>
</reference>
<dbReference type="Pfam" id="PF18175">
    <property type="entry name" value="HU-CCDC81_bac_2"/>
    <property type="match status" value="1"/>
</dbReference>
<feature type="domain" description="SPOR" evidence="4">
    <location>
        <begin position="418"/>
        <end position="497"/>
    </location>
</feature>
<feature type="transmembrane region" description="Helical" evidence="3">
    <location>
        <begin position="283"/>
        <end position="308"/>
    </location>
</feature>
<dbReference type="InterPro" id="IPR041268">
    <property type="entry name" value="HU-CCDC81_bac_2"/>
</dbReference>
<feature type="coiled-coil region" evidence="1">
    <location>
        <begin position="184"/>
        <end position="221"/>
    </location>
</feature>
<dbReference type="SUPFAM" id="SSF110997">
    <property type="entry name" value="Sporulation related repeat"/>
    <property type="match status" value="1"/>
</dbReference>
<dbReference type="InterPro" id="IPR036680">
    <property type="entry name" value="SPOR-like_sf"/>
</dbReference>
<keyword evidence="3" id="KW-0812">Transmembrane</keyword>
<dbReference type="AlphaFoldDB" id="A0A644U0V6"/>
<keyword evidence="3" id="KW-0472">Membrane</keyword>
<evidence type="ECO:0000256" key="2">
    <source>
        <dbReference type="SAM" id="MobiDB-lite"/>
    </source>
</evidence>
<dbReference type="PROSITE" id="PS51724">
    <property type="entry name" value="SPOR"/>
    <property type="match status" value="1"/>
</dbReference>
<evidence type="ECO:0000313" key="5">
    <source>
        <dbReference type="EMBL" id="MPL72853.1"/>
    </source>
</evidence>
<comment type="caution">
    <text evidence="5">The sequence shown here is derived from an EMBL/GenBank/DDBJ whole genome shotgun (WGS) entry which is preliminary data.</text>
</comment>
<dbReference type="GO" id="GO:0042834">
    <property type="term" value="F:peptidoglycan binding"/>
    <property type="evidence" value="ECO:0007669"/>
    <property type="project" value="InterPro"/>
</dbReference>
<gene>
    <name evidence="5" type="ORF">SDC9_18646</name>
</gene>
<feature type="region of interest" description="Disordered" evidence="2">
    <location>
        <begin position="378"/>
        <end position="408"/>
    </location>
</feature>
<keyword evidence="1" id="KW-0175">Coiled coil</keyword>
<protein>
    <recommendedName>
        <fullName evidence="4">SPOR domain-containing protein</fullName>
    </recommendedName>
</protein>
<dbReference type="Pfam" id="PF05036">
    <property type="entry name" value="SPOR"/>
    <property type="match status" value="1"/>
</dbReference>
<organism evidence="5">
    <name type="scientific">bioreactor metagenome</name>
    <dbReference type="NCBI Taxonomy" id="1076179"/>
    <lineage>
        <taxon>unclassified sequences</taxon>
        <taxon>metagenomes</taxon>
        <taxon>ecological metagenomes</taxon>
    </lineage>
</organism>
<sequence length="498" mass="56615">MNVSSNLLEYLKKNDSAELIGIGTFRVQYTSASISPITNTLTPPCRSVMFTNDINNDLGFAEDMAKKEFISLETAIKWISQYSDSLKERIELTGSCKMGDLGTISKGQNNKYIFSPIEGLNLLDSAFAFATLKSVKTFNQGDYIKPIVTKEPIKEEIPFEEKKPIEKEIIEINVKSQSKEILAGEEIKEDAERWEKEVNKVEELEEKVEILSVKEKETKEIVFNQSATEDNPEINQEVNDECYDKSDCSNLNYKNSEEFLKKEKKRNKKEKKQRKERRKRNRIIWAVLFSIILLGLLAFGSLVLSHYMCWIKGNKQLKPITNKLSVYITPKCIKTESKTITIPVSSPTIEIVPQVETSTETVVEEKVVEENKTKAIKQKPLTKKTTPKEEVLKPTGEKDNPPTPTAEIDYSTPILIQPVSRLGFDVVGGTYENLSNAQQTARKARSLGYDSYIITKKADKKTKYYVSYGSRRTMREANTFLTNIGQKHGSAGFYIISR</sequence>
<feature type="coiled-coil region" evidence="1">
    <location>
        <begin position="253"/>
        <end position="282"/>
    </location>
</feature>
<evidence type="ECO:0000256" key="1">
    <source>
        <dbReference type="SAM" id="Coils"/>
    </source>
</evidence>
<dbReference type="InterPro" id="IPR007730">
    <property type="entry name" value="SPOR-like_dom"/>
</dbReference>
<proteinExistence type="predicted"/>
<name>A0A644U0V6_9ZZZZ</name>
<dbReference type="Gene3D" id="3.30.70.1070">
    <property type="entry name" value="Sporulation related repeat"/>
    <property type="match status" value="1"/>
</dbReference>
<feature type="compositionally biased region" description="Basic and acidic residues" evidence="2">
    <location>
        <begin position="386"/>
        <end position="400"/>
    </location>
</feature>